<dbReference type="AlphaFoldDB" id="A0AA86NEH6"/>
<evidence type="ECO:0000313" key="4">
    <source>
        <dbReference type="Proteomes" id="UP001642409"/>
    </source>
</evidence>
<dbReference type="EMBL" id="CAXDID020000215">
    <property type="protein sequence ID" value="CAL6057641.1"/>
    <property type="molecule type" value="Genomic_DNA"/>
</dbReference>
<evidence type="ECO:0000313" key="3">
    <source>
        <dbReference type="EMBL" id="CAL6057641.1"/>
    </source>
</evidence>
<evidence type="ECO:0000256" key="1">
    <source>
        <dbReference type="SAM" id="MobiDB-lite"/>
    </source>
</evidence>
<gene>
    <name evidence="3" type="ORF">HINF_LOCUS47604</name>
    <name evidence="2" type="ORF">HINF_LOCUS5318</name>
</gene>
<accession>A0AA86NEH6</accession>
<reference evidence="3 4" key="2">
    <citation type="submission" date="2024-07" db="EMBL/GenBank/DDBJ databases">
        <authorList>
            <person name="Akdeniz Z."/>
        </authorList>
    </citation>
    <scope>NUCLEOTIDE SEQUENCE [LARGE SCALE GENOMIC DNA]</scope>
</reference>
<dbReference type="EMBL" id="CATOUU010000137">
    <property type="protein sequence ID" value="CAI9917673.1"/>
    <property type="molecule type" value="Genomic_DNA"/>
</dbReference>
<reference evidence="2" key="1">
    <citation type="submission" date="2023-06" db="EMBL/GenBank/DDBJ databases">
        <authorList>
            <person name="Kurt Z."/>
        </authorList>
    </citation>
    <scope>NUCLEOTIDE SEQUENCE</scope>
</reference>
<proteinExistence type="predicted"/>
<sequence>MRCFKKKARNQQNNNPGANIHNNIKLQDASKVIQQVDDVDDNTKQQWIEQFEYVDSSTLVVHHNRDVNLLLLPSNLIKLVVMQCGLNQLQIKPNLYSLSALFLNMNNI</sequence>
<feature type="compositionally biased region" description="Low complexity" evidence="1">
    <location>
        <begin position="10"/>
        <end position="21"/>
    </location>
</feature>
<keyword evidence="4" id="KW-1185">Reference proteome</keyword>
<comment type="caution">
    <text evidence="2">The sequence shown here is derived from an EMBL/GenBank/DDBJ whole genome shotgun (WGS) entry which is preliminary data.</text>
</comment>
<dbReference type="Proteomes" id="UP001642409">
    <property type="component" value="Unassembled WGS sequence"/>
</dbReference>
<feature type="region of interest" description="Disordered" evidence="1">
    <location>
        <begin position="1"/>
        <end position="21"/>
    </location>
</feature>
<organism evidence="2">
    <name type="scientific">Hexamita inflata</name>
    <dbReference type="NCBI Taxonomy" id="28002"/>
    <lineage>
        <taxon>Eukaryota</taxon>
        <taxon>Metamonada</taxon>
        <taxon>Diplomonadida</taxon>
        <taxon>Hexamitidae</taxon>
        <taxon>Hexamitinae</taxon>
        <taxon>Hexamita</taxon>
    </lineage>
</organism>
<protein>
    <submittedName>
        <fullName evidence="3">Hypothetical_protein</fullName>
    </submittedName>
</protein>
<evidence type="ECO:0000313" key="2">
    <source>
        <dbReference type="EMBL" id="CAI9917673.1"/>
    </source>
</evidence>
<name>A0AA86NEH6_9EUKA</name>